<dbReference type="PANTHER" id="PTHR42781:SF8">
    <property type="entry name" value="BICARBONATE TRANSPORT ATP-BINDING PROTEIN CMPC"/>
    <property type="match status" value="1"/>
</dbReference>
<evidence type="ECO:0000256" key="2">
    <source>
        <dbReference type="ARBA" id="ARBA00022741"/>
    </source>
</evidence>
<dbReference type="PROSITE" id="PS50893">
    <property type="entry name" value="ABC_TRANSPORTER_2"/>
    <property type="match status" value="1"/>
</dbReference>
<sequence>MKILDLKKRYDDKIIFDGLNLDIEEEKITVILGQSGCGKTTLLNIICGFINDYTGEIKFESDIVDGMPYIFQEDALIPWKTVYKNIDYVLKNKIKEKDKREFIIEKYLKMVKLSSSKDSYPNSLSGGMKRRVGIARAFAFPSKYLLMDEPFEFLDVKTKYDIIYDFKEMQSVDKKTVILITHDIELAVALGDNITILGSNPTDVVKEIRNSKENNFIKEEIEKIFL</sequence>
<dbReference type="SUPFAM" id="SSF52540">
    <property type="entry name" value="P-loop containing nucleoside triphosphate hydrolases"/>
    <property type="match status" value="1"/>
</dbReference>
<dbReference type="SMART" id="SM00382">
    <property type="entry name" value="AAA"/>
    <property type="match status" value="1"/>
</dbReference>
<gene>
    <name evidence="5" type="ORF">H9Q81_02510</name>
</gene>
<evidence type="ECO:0000313" key="6">
    <source>
        <dbReference type="Proteomes" id="UP000515913"/>
    </source>
</evidence>
<keyword evidence="3 5" id="KW-0067">ATP-binding</keyword>
<evidence type="ECO:0000256" key="1">
    <source>
        <dbReference type="ARBA" id="ARBA00022448"/>
    </source>
</evidence>
<dbReference type="Gene3D" id="3.40.50.300">
    <property type="entry name" value="P-loop containing nucleotide triphosphate hydrolases"/>
    <property type="match status" value="1"/>
</dbReference>
<dbReference type="InterPro" id="IPR017871">
    <property type="entry name" value="ABC_transporter-like_CS"/>
</dbReference>
<dbReference type="GO" id="GO:0005524">
    <property type="term" value="F:ATP binding"/>
    <property type="evidence" value="ECO:0007669"/>
    <property type="project" value="UniProtKB-KW"/>
</dbReference>
<proteinExistence type="predicted"/>
<dbReference type="Pfam" id="PF00005">
    <property type="entry name" value="ABC_tran"/>
    <property type="match status" value="1"/>
</dbReference>
<dbReference type="KEGG" id="fho:H9Q81_02510"/>
<dbReference type="PROSITE" id="PS00211">
    <property type="entry name" value="ABC_TRANSPORTER_1"/>
    <property type="match status" value="1"/>
</dbReference>
<evidence type="ECO:0000259" key="4">
    <source>
        <dbReference type="PROSITE" id="PS50893"/>
    </source>
</evidence>
<dbReference type="AlphaFoldDB" id="A0A7G9GY49"/>
<organism evidence="5 6">
    <name type="scientific">Fusobacterium hominis</name>
    <dbReference type="NCBI Taxonomy" id="2764326"/>
    <lineage>
        <taxon>Bacteria</taxon>
        <taxon>Fusobacteriati</taxon>
        <taxon>Fusobacteriota</taxon>
        <taxon>Fusobacteriia</taxon>
        <taxon>Fusobacteriales</taxon>
        <taxon>Fusobacteriaceae</taxon>
        <taxon>Fusobacterium</taxon>
    </lineage>
</organism>
<dbReference type="InterPro" id="IPR003593">
    <property type="entry name" value="AAA+_ATPase"/>
</dbReference>
<keyword evidence="6" id="KW-1185">Reference proteome</keyword>
<dbReference type="Proteomes" id="UP000515913">
    <property type="component" value="Chromosome"/>
</dbReference>
<dbReference type="PANTHER" id="PTHR42781">
    <property type="entry name" value="SPERMIDINE/PUTRESCINE IMPORT ATP-BINDING PROTEIN POTA"/>
    <property type="match status" value="1"/>
</dbReference>
<evidence type="ECO:0000256" key="3">
    <source>
        <dbReference type="ARBA" id="ARBA00022840"/>
    </source>
</evidence>
<dbReference type="InterPro" id="IPR003439">
    <property type="entry name" value="ABC_transporter-like_ATP-bd"/>
</dbReference>
<accession>A0A7G9GY49</accession>
<dbReference type="RefSeq" id="WP_187423066.1">
    <property type="nucleotide sequence ID" value="NZ_CP060637.1"/>
</dbReference>
<name>A0A7G9GY49_9FUSO</name>
<keyword evidence="2" id="KW-0547">Nucleotide-binding</keyword>
<dbReference type="EMBL" id="CP060637">
    <property type="protein sequence ID" value="QNM15731.1"/>
    <property type="molecule type" value="Genomic_DNA"/>
</dbReference>
<dbReference type="InterPro" id="IPR050093">
    <property type="entry name" value="ABC_SmlMolc_Importer"/>
</dbReference>
<reference evidence="5 6" key="1">
    <citation type="submission" date="2020-08" db="EMBL/GenBank/DDBJ databases">
        <authorList>
            <person name="Liu C."/>
            <person name="Sun Q."/>
        </authorList>
    </citation>
    <scope>NUCLEOTIDE SEQUENCE [LARGE SCALE GENOMIC DNA]</scope>
    <source>
        <strain evidence="5 6">NSJ-57</strain>
    </source>
</reference>
<dbReference type="GO" id="GO:0016887">
    <property type="term" value="F:ATP hydrolysis activity"/>
    <property type="evidence" value="ECO:0007669"/>
    <property type="project" value="InterPro"/>
</dbReference>
<evidence type="ECO:0000313" key="5">
    <source>
        <dbReference type="EMBL" id="QNM15731.1"/>
    </source>
</evidence>
<keyword evidence="1" id="KW-0813">Transport</keyword>
<feature type="domain" description="ABC transporter" evidence="4">
    <location>
        <begin position="1"/>
        <end position="224"/>
    </location>
</feature>
<dbReference type="InterPro" id="IPR027417">
    <property type="entry name" value="P-loop_NTPase"/>
</dbReference>
<protein>
    <submittedName>
        <fullName evidence="5">ABC transporter ATP-binding protein</fullName>
    </submittedName>
</protein>